<dbReference type="Proteomes" id="UP000639516">
    <property type="component" value="Unassembled WGS sequence"/>
</dbReference>
<dbReference type="RefSeq" id="WP_188107986.1">
    <property type="nucleotide sequence ID" value="NZ_JAANIH010000101.1"/>
</dbReference>
<keyword evidence="1" id="KW-1133">Transmembrane helix</keyword>
<evidence type="ECO:0008006" key="4">
    <source>
        <dbReference type="Google" id="ProtNLM"/>
    </source>
</evidence>
<keyword evidence="1" id="KW-0812">Transmembrane</keyword>
<organism evidence="2 3">
    <name type="scientific">Bradyrhizobium campsiandrae</name>
    <dbReference type="NCBI Taxonomy" id="1729892"/>
    <lineage>
        <taxon>Bacteria</taxon>
        <taxon>Pseudomonadati</taxon>
        <taxon>Pseudomonadota</taxon>
        <taxon>Alphaproteobacteria</taxon>
        <taxon>Hyphomicrobiales</taxon>
        <taxon>Nitrobacteraceae</taxon>
        <taxon>Bradyrhizobium</taxon>
    </lineage>
</organism>
<feature type="transmembrane region" description="Helical" evidence="1">
    <location>
        <begin position="111"/>
        <end position="134"/>
    </location>
</feature>
<gene>
    <name evidence="2" type="ORF">HA482_09135</name>
</gene>
<keyword evidence="1" id="KW-0472">Membrane</keyword>
<evidence type="ECO:0000313" key="2">
    <source>
        <dbReference type="EMBL" id="MBC9978381.1"/>
    </source>
</evidence>
<reference evidence="2 3" key="1">
    <citation type="journal article" date="2020" name="Arch. Microbiol.">
        <title>Bradyrhizobium campsiandrae sp. nov., a nitrogen-fixing bacterial strain isolated from a native leguminous tree from the Amazon adapted to flooded conditions.</title>
        <authorList>
            <person name="Cabral Michel D."/>
            <person name="Martins da Costa E."/>
            <person name="Azarias Guimaraes A."/>
            <person name="Soares de Carvalho T."/>
            <person name="Santos de Castro Caputo P."/>
            <person name="Willems A."/>
            <person name="de Souza Moreira F.M."/>
        </authorList>
    </citation>
    <scope>NUCLEOTIDE SEQUENCE [LARGE SCALE GENOMIC DNA]</scope>
    <source>
        <strain evidence="3">INPA 384B</strain>
    </source>
</reference>
<keyword evidence="3" id="KW-1185">Reference proteome</keyword>
<dbReference type="EMBL" id="JAATTO010000010">
    <property type="protein sequence ID" value="MBC9978381.1"/>
    <property type="molecule type" value="Genomic_DNA"/>
</dbReference>
<evidence type="ECO:0000256" key="1">
    <source>
        <dbReference type="SAM" id="Phobius"/>
    </source>
</evidence>
<accession>A0ABR7U4F2</accession>
<comment type="caution">
    <text evidence="2">The sequence shown here is derived from an EMBL/GenBank/DDBJ whole genome shotgun (WGS) entry which is preliminary data.</text>
</comment>
<name>A0ABR7U4F2_9BRAD</name>
<proteinExistence type="predicted"/>
<protein>
    <recommendedName>
        <fullName evidence="4">Zf-HC2 domain-containing protein</fullName>
    </recommendedName>
</protein>
<sequence>MMALSKKMLEQEPSEIEMLLPWHAAGTLNARDARRVEEALASDPELAKQYAAIRGEYEETIHLNESLGAPSARAMQKLFAAIDAEPARATGSLPLSARIATFFASLSPRTLAWSASLGAVALVLQAGIIGAVLMKSQPATYQTASLSTGAPITRELGAAAPSRALVRFTPEARVADITALLDSYQASIIGDAKGGMFRLQFDKAMSQDELAALLARMQREKFVTLAVAAP</sequence>
<evidence type="ECO:0000313" key="3">
    <source>
        <dbReference type="Proteomes" id="UP000639516"/>
    </source>
</evidence>